<feature type="domain" description="AAA+ ATPase" evidence="5">
    <location>
        <begin position="651"/>
        <end position="802"/>
    </location>
</feature>
<dbReference type="InterPro" id="IPR003959">
    <property type="entry name" value="ATPase_AAA_core"/>
</dbReference>
<evidence type="ECO:0000313" key="6">
    <source>
        <dbReference type="EMBL" id="WQF85137.1"/>
    </source>
</evidence>
<feature type="compositionally biased region" description="Polar residues" evidence="4">
    <location>
        <begin position="355"/>
        <end position="378"/>
    </location>
</feature>
<dbReference type="EMBL" id="CP137310">
    <property type="protein sequence ID" value="WQF85137.1"/>
    <property type="molecule type" value="Genomic_DNA"/>
</dbReference>
<keyword evidence="3" id="KW-0067">ATP-binding</keyword>
<dbReference type="GO" id="GO:0016887">
    <property type="term" value="F:ATP hydrolysis activity"/>
    <property type="evidence" value="ECO:0007669"/>
    <property type="project" value="InterPro"/>
</dbReference>
<gene>
    <name evidence="6" type="ORF">CDEST_10151</name>
</gene>
<evidence type="ECO:0000256" key="3">
    <source>
        <dbReference type="ARBA" id="ARBA00022840"/>
    </source>
</evidence>
<dbReference type="GeneID" id="87946653"/>
<dbReference type="Proteomes" id="UP001322277">
    <property type="component" value="Chromosome 6"/>
</dbReference>
<dbReference type="InterPro" id="IPR027417">
    <property type="entry name" value="P-loop_NTPase"/>
</dbReference>
<dbReference type="Pfam" id="PF17862">
    <property type="entry name" value="AAA_lid_3"/>
    <property type="match status" value="1"/>
</dbReference>
<dbReference type="FunFam" id="1.10.8.60:FF:000022">
    <property type="entry name" value="Fidgetin like 1"/>
    <property type="match status" value="1"/>
</dbReference>
<evidence type="ECO:0000256" key="4">
    <source>
        <dbReference type="SAM" id="MobiDB-lite"/>
    </source>
</evidence>
<dbReference type="KEGG" id="cdet:87946653"/>
<evidence type="ECO:0000256" key="2">
    <source>
        <dbReference type="ARBA" id="ARBA00022741"/>
    </source>
</evidence>
<reference evidence="7" key="1">
    <citation type="journal article" date="2023" name="bioRxiv">
        <title>Complete genome of the Medicago anthracnose fungus, Colletotrichum destructivum, reveals a mini-chromosome-like region within a core chromosome.</title>
        <authorList>
            <person name="Lapalu N."/>
            <person name="Simon A."/>
            <person name="Lu A."/>
            <person name="Plaumann P.-L."/>
            <person name="Amselem J."/>
            <person name="Pigne S."/>
            <person name="Auger A."/>
            <person name="Koch C."/>
            <person name="Dallery J.-F."/>
            <person name="O'Connell R.J."/>
        </authorList>
    </citation>
    <scope>NUCLEOTIDE SEQUENCE [LARGE SCALE GENOMIC DNA]</scope>
    <source>
        <strain evidence="7">CBS 520.97</strain>
    </source>
</reference>
<feature type="region of interest" description="Disordered" evidence="4">
    <location>
        <begin position="241"/>
        <end position="329"/>
    </location>
</feature>
<dbReference type="Gene3D" id="3.40.50.300">
    <property type="entry name" value="P-loop containing nucleotide triphosphate hydrolases"/>
    <property type="match status" value="1"/>
</dbReference>
<feature type="compositionally biased region" description="Basic and acidic residues" evidence="4">
    <location>
        <begin position="440"/>
        <end position="450"/>
    </location>
</feature>
<keyword evidence="2" id="KW-0547">Nucleotide-binding</keyword>
<comment type="similarity">
    <text evidence="1">Belongs to the AAA ATPase family.</text>
</comment>
<evidence type="ECO:0000256" key="1">
    <source>
        <dbReference type="ARBA" id="ARBA00006914"/>
    </source>
</evidence>
<dbReference type="InterPro" id="IPR003960">
    <property type="entry name" value="ATPase_AAA_CS"/>
</dbReference>
<dbReference type="InterPro" id="IPR041569">
    <property type="entry name" value="AAA_lid_3"/>
</dbReference>
<dbReference type="PROSITE" id="PS00674">
    <property type="entry name" value="AAA"/>
    <property type="match status" value="1"/>
</dbReference>
<organism evidence="6 7">
    <name type="scientific">Colletotrichum destructivum</name>
    <dbReference type="NCBI Taxonomy" id="34406"/>
    <lineage>
        <taxon>Eukaryota</taxon>
        <taxon>Fungi</taxon>
        <taxon>Dikarya</taxon>
        <taxon>Ascomycota</taxon>
        <taxon>Pezizomycotina</taxon>
        <taxon>Sordariomycetes</taxon>
        <taxon>Hypocreomycetidae</taxon>
        <taxon>Glomerellales</taxon>
        <taxon>Glomerellaceae</taxon>
        <taxon>Colletotrichum</taxon>
        <taxon>Colletotrichum destructivum species complex</taxon>
    </lineage>
</organism>
<feature type="compositionally biased region" description="Polar residues" evidence="4">
    <location>
        <begin position="203"/>
        <end position="219"/>
    </location>
</feature>
<dbReference type="SUPFAM" id="SSF52540">
    <property type="entry name" value="P-loop containing nucleoside triphosphate hydrolases"/>
    <property type="match status" value="1"/>
</dbReference>
<dbReference type="Gene3D" id="1.10.8.60">
    <property type="match status" value="1"/>
</dbReference>
<dbReference type="Pfam" id="PF09336">
    <property type="entry name" value="Vps4_C"/>
    <property type="match status" value="1"/>
</dbReference>
<dbReference type="AlphaFoldDB" id="A0AAX4IP19"/>
<dbReference type="CDD" id="cd19509">
    <property type="entry name" value="RecA-like_VPS4-like"/>
    <property type="match status" value="1"/>
</dbReference>
<feature type="compositionally biased region" description="Low complexity" evidence="4">
    <location>
        <begin position="555"/>
        <end position="564"/>
    </location>
</feature>
<dbReference type="Pfam" id="PF00004">
    <property type="entry name" value="AAA"/>
    <property type="match status" value="1"/>
</dbReference>
<dbReference type="PANTHER" id="PTHR23074:SF17">
    <property type="entry name" value="FIDGETIN-LIKE PROTEIN 1"/>
    <property type="match status" value="1"/>
</dbReference>
<feature type="compositionally biased region" description="Polar residues" evidence="4">
    <location>
        <begin position="265"/>
        <end position="278"/>
    </location>
</feature>
<evidence type="ECO:0000259" key="5">
    <source>
        <dbReference type="SMART" id="SM00382"/>
    </source>
</evidence>
<dbReference type="RefSeq" id="XP_062782360.1">
    <property type="nucleotide sequence ID" value="XM_062926309.1"/>
</dbReference>
<dbReference type="SMART" id="SM00382">
    <property type="entry name" value="AAA"/>
    <property type="match status" value="1"/>
</dbReference>
<feature type="region of interest" description="Disordered" evidence="4">
    <location>
        <begin position="347"/>
        <end position="379"/>
    </location>
</feature>
<proteinExistence type="inferred from homology"/>
<dbReference type="PANTHER" id="PTHR23074">
    <property type="entry name" value="AAA DOMAIN-CONTAINING"/>
    <property type="match status" value="1"/>
</dbReference>
<dbReference type="InterPro" id="IPR003593">
    <property type="entry name" value="AAA+_ATPase"/>
</dbReference>
<name>A0AAX4IP19_9PEZI</name>
<accession>A0AAX4IP19</accession>
<feature type="region of interest" description="Disordered" evidence="4">
    <location>
        <begin position="440"/>
        <end position="575"/>
    </location>
</feature>
<protein>
    <submittedName>
        <fullName evidence="6">AAA+ ATPase domain, ATPase, AAA-type, core, spastin/Vps4, AAA ATPase, AAA+ lid</fullName>
    </submittedName>
</protein>
<feature type="region of interest" description="Disordered" evidence="4">
    <location>
        <begin position="203"/>
        <end position="226"/>
    </location>
</feature>
<keyword evidence="7" id="KW-1185">Reference proteome</keyword>
<dbReference type="InterPro" id="IPR015415">
    <property type="entry name" value="Spast_Vps4_C"/>
</dbReference>
<sequence length="907" mass="98961">MPPPLSHCSDVTVALLQSFARISHFKKTKASYPILPLSVSCLNYGTHPSHLLLLPPWLLHTSTAYAISTSAVYHIVKSTSASALAPRYYGLATSTMSRSRGLAILQKTYDDSYLKCSTAVYYESQGDESEAMRCWKNALDQLNDQRITKVLPNYVAGTETEEALIDSLRKLELQCKERIDLLEALRISRQDALTLQDSNLPAPIPSSTCTEPDLSNMTTPERGWIGQGTIPAIRYPELSRPALPKRPSLPYRTSSEQAVVGRDQSPANVSPFVSSSGSPRIATNKDSTMRSPSPEKYTMRTTLRSGKSGEKAAKTTRKLSKTDGPGASKAATLAWSALGSRERLARASPMMPEPSLSTSATPSEQFRKSAPSSGTQWDAHTRRLVTPRNIASPLSDVVGSSRTSDEFAHNRPSALSVSAASSALNAVSVQDISPIEHGTLKHERLWRPRDQPPSLSRARISPHERTPSSDIDDFGTRRKSTPDGTKIRRRPVADASVRLNGNLTSGSEPEKVAQSRRGAQRPRRPSSSSCSDRTKATLKASNKGSKGKQKEDAVVADADATSSEESAECDDEGSSAKVKMAWKAKKKKIMKNLPSGVDETAAKQILNEIVVQGDEVRWSDVAGLEIAKNALRENVVYPFLRPDLFMGLREPARGMLLFGPPGTGKTMLARAVATESHSTFFSISASSLTSKYLGESEKLVRALFALAKTLAPSIIFVDEIDSLLSQRSGSGEHEATRRIKTEFLIQWSDLQRAAAGRATDEKDRNKGDPNRVLVLAATNLPWAIDEAARRRFVRRQYIPLPEPKTRATQLRTLLGQQKHSLSDSDIDQLVLLTDGFSGSDITALAKDAAMGPLRSLGEALLHMTMDEIRPISLADFEASLGTIRPSVSKAGLKEYEDWAKEFGERGG</sequence>
<evidence type="ECO:0000313" key="7">
    <source>
        <dbReference type="Proteomes" id="UP001322277"/>
    </source>
</evidence>
<dbReference type="InterPro" id="IPR050304">
    <property type="entry name" value="MT-severing_AAA_ATPase"/>
</dbReference>
<dbReference type="FunFam" id="3.40.50.300:FF:000093">
    <property type="entry name" value="Fidgetin-like 1"/>
    <property type="match status" value="1"/>
</dbReference>
<dbReference type="GO" id="GO:0005524">
    <property type="term" value="F:ATP binding"/>
    <property type="evidence" value="ECO:0007669"/>
    <property type="project" value="UniProtKB-KW"/>
</dbReference>